<geneLocation type="plasmid" evidence="7 8">
    <name>pW43A</name>
</geneLocation>
<keyword evidence="8" id="KW-1185">Reference proteome</keyword>
<dbReference type="NCBIfam" id="TIGR02532">
    <property type="entry name" value="IV_pilin_GFxxxE"/>
    <property type="match status" value="1"/>
</dbReference>
<organism evidence="7 8">
    <name type="scientific">Parasedimentitalea marina</name>
    <dbReference type="NCBI Taxonomy" id="2483033"/>
    <lineage>
        <taxon>Bacteria</taxon>
        <taxon>Pseudomonadati</taxon>
        <taxon>Pseudomonadota</taxon>
        <taxon>Alphaproteobacteria</taxon>
        <taxon>Rhodobacterales</taxon>
        <taxon>Paracoccaceae</taxon>
        <taxon>Parasedimentitalea</taxon>
    </lineage>
</organism>
<dbReference type="GO" id="GO:0015627">
    <property type="term" value="C:type II protein secretion system complex"/>
    <property type="evidence" value="ECO:0007669"/>
    <property type="project" value="InterPro"/>
</dbReference>
<feature type="transmembrane region" description="Helical" evidence="6">
    <location>
        <begin position="15"/>
        <end position="37"/>
    </location>
</feature>
<accession>A0A3T0N973</accession>
<keyword evidence="4 6" id="KW-1133">Transmembrane helix</keyword>
<dbReference type="InterPro" id="IPR002416">
    <property type="entry name" value="T2SS_protein-GspH"/>
</dbReference>
<dbReference type="KEGG" id="sedi:EBB79_21790"/>
<dbReference type="PRINTS" id="PR00885">
    <property type="entry name" value="BCTERIALGSPH"/>
</dbReference>
<dbReference type="EMBL" id="CP033220">
    <property type="protein sequence ID" value="AZV80604.1"/>
    <property type="molecule type" value="Genomic_DNA"/>
</dbReference>
<dbReference type="PROSITE" id="PS00409">
    <property type="entry name" value="PROKAR_NTER_METHYL"/>
    <property type="match status" value="1"/>
</dbReference>
<keyword evidence="2" id="KW-0488">Methylation</keyword>
<evidence type="ECO:0000256" key="3">
    <source>
        <dbReference type="ARBA" id="ARBA00022692"/>
    </source>
</evidence>
<sequence length="113" mass="12284">MGLKLETQPIHSDAGFTLIELLVSLAILAVLAIAAVLSLPRGLPRRTAIWPCFRSSFRQPASGQSRGTKVWGSRCPYRDCAGLKTQRRLAILYPTATLARPRASGTLGPRSRV</sequence>
<evidence type="ECO:0000256" key="1">
    <source>
        <dbReference type="ARBA" id="ARBA00004167"/>
    </source>
</evidence>
<keyword evidence="5 6" id="KW-0472">Membrane</keyword>
<evidence type="ECO:0000313" key="7">
    <source>
        <dbReference type="EMBL" id="AZV80604.1"/>
    </source>
</evidence>
<keyword evidence="7" id="KW-0614">Plasmid</keyword>
<dbReference type="GO" id="GO:0015628">
    <property type="term" value="P:protein secretion by the type II secretion system"/>
    <property type="evidence" value="ECO:0007669"/>
    <property type="project" value="InterPro"/>
</dbReference>
<dbReference type="Pfam" id="PF07963">
    <property type="entry name" value="N_methyl"/>
    <property type="match status" value="1"/>
</dbReference>
<protein>
    <submittedName>
        <fullName evidence="7">Prepilin-type N-terminal cleavage/methylation domain-containing protein</fullName>
    </submittedName>
</protein>
<evidence type="ECO:0000313" key="8">
    <source>
        <dbReference type="Proteomes" id="UP000283063"/>
    </source>
</evidence>
<name>A0A3T0N973_9RHOB</name>
<keyword evidence="3 6" id="KW-0812">Transmembrane</keyword>
<evidence type="ECO:0000256" key="5">
    <source>
        <dbReference type="ARBA" id="ARBA00023136"/>
    </source>
</evidence>
<proteinExistence type="predicted"/>
<dbReference type="AlphaFoldDB" id="A0A3T0N973"/>
<comment type="subcellular location">
    <subcellularLocation>
        <location evidence="1">Membrane</location>
        <topology evidence="1">Single-pass membrane protein</topology>
    </subcellularLocation>
</comment>
<reference evidence="7 8" key="1">
    <citation type="submission" date="2018-10" db="EMBL/GenBank/DDBJ databases">
        <title>Parasedimentitalea marina sp. nov., a psychrophilic bacterium isolated from deep seawater of the New Britain Trench.</title>
        <authorList>
            <person name="Cao J."/>
        </authorList>
    </citation>
    <scope>NUCLEOTIDE SEQUENCE [LARGE SCALE GENOMIC DNA]</scope>
    <source>
        <strain evidence="7 8">W43</strain>
        <plasmid evidence="7 8">pW43A</plasmid>
    </source>
</reference>
<dbReference type="GO" id="GO:0016020">
    <property type="term" value="C:membrane"/>
    <property type="evidence" value="ECO:0007669"/>
    <property type="project" value="UniProtKB-SubCell"/>
</dbReference>
<gene>
    <name evidence="7" type="ORF">EBB79_21790</name>
</gene>
<dbReference type="InterPro" id="IPR012902">
    <property type="entry name" value="N_methyl_site"/>
</dbReference>
<evidence type="ECO:0000256" key="4">
    <source>
        <dbReference type="ARBA" id="ARBA00022989"/>
    </source>
</evidence>
<evidence type="ECO:0000256" key="6">
    <source>
        <dbReference type="SAM" id="Phobius"/>
    </source>
</evidence>
<evidence type="ECO:0000256" key="2">
    <source>
        <dbReference type="ARBA" id="ARBA00022481"/>
    </source>
</evidence>
<dbReference type="Proteomes" id="UP000283063">
    <property type="component" value="Plasmid pW43A"/>
</dbReference>